<keyword evidence="3 7" id="KW-0479">Metal-binding</keyword>
<dbReference type="AlphaFoldDB" id="A0A0J6QJK8"/>
<accession>A0A0J6QJK8</accession>
<comment type="cofactor">
    <cofactor evidence="7">
        <name>Zn(2+)</name>
        <dbReference type="ChEBI" id="CHEBI:29105"/>
    </cofactor>
    <text evidence="7">Binds 1 zinc ion per subunit.</text>
</comment>
<reference evidence="10 11" key="1">
    <citation type="submission" date="2014-11" db="EMBL/GenBank/DDBJ databases">
        <title>Comparative genomics of Methylobacterium species.</title>
        <authorList>
            <person name="Chaudhry V."/>
            <person name="Patil P.B."/>
        </authorList>
    </citation>
    <scope>NUCLEOTIDE SEQUENCE [LARGE SCALE GENOMIC DNA]</scope>
    <source>
        <strain evidence="10 11">SE3.6</strain>
    </source>
</reference>
<dbReference type="GO" id="GO:0008270">
    <property type="term" value="F:zinc ion binding"/>
    <property type="evidence" value="ECO:0007669"/>
    <property type="project" value="UniProtKB-UniRule"/>
</dbReference>
<evidence type="ECO:0000256" key="1">
    <source>
        <dbReference type="ARBA" id="ARBA00006217"/>
    </source>
</evidence>
<dbReference type="CDD" id="cd00884">
    <property type="entry name" value="beta_CA_cladeB"/>
    <property type="match status" value="1"/>
</dbReference>
<comment type="catalytic activity">
    <reaction evidence="6 8">
        <text>hydrogencarbonate + H(+) = CO2 + H2O</text>
        <dbReference type="Rhea" id="RHEA:10748"/>
        <dbReference type="ChEBI" id="CHEBI:15377"/>
        <dbReference type="ChEBI" id="CHEBI:15378"/>
        <dbReference type="ChEBI" id="CHEBI:16526"/>
        <dbReference type="ChEBI" id="CHEBI:17544"/>
        <dbReference type="EC" id="4.2.1.1"/>
    </reaction>
</comment>
<name>A0A0J6QJK8_9HYPH</name>
<evidence type="ECO:0000256" key="6">
    <source>
        <dbReference type="ARBA" id="ARBA00048348"/>
    </source>
</evidence>
<dbReference type="Proteomes" id="UP000036471">
    <property type="component" value="Unassembled WGS sequence"/>
</dbReference>
<keyword evidence="11" id="KW-1185">Reference proteome</keyword>
<dbReference type="InterPro" id="IPR001765">
    <property type="entry name" value="Carbonic_anhydrase"/>
</dbReference>
<evidence type="ECO:0000256" key="2">
    <source>
        <dbReference type="ARBA" id="ARBA00012925"/>
    </source>
</evidence>
<reference evidence="9" key="2">
    <citation type="submission" date="2020-11" db="EMBL/GenBank/DDBJ databases">
        <title>Complete genome sequence of a novel pathogenic Methylobacterium strain isolated from rice in Vietnam.</title>
        <authorList>
            <person name="Lai K."/>
            <person name="Okazaki S."/>
            <person name="Higashi K."/>
            <person name="Mori H."/>
            <person name="Toyoda A."/>
            <person name="Kurokawa K."/>
        </authorList>
    </citation>
    <scope>NUCLEOTIDE SEQUENCE</scope>
    <source>
        <strain evidence="9">VL1</strain>
    </source>
</reference>
<dbReference type="SMART" id="SM00947">
    <property type="entry name" value="Pro_CA"/>
    <property type="match status" value="1"/>
</dbReference>
<dbReference type="KEGG" id="mind:mvi_13640"/>
<dbReference type="PANTHER" id="PTHR11002">
    <property type="entry name" value="CARBONIC ANHYDRASE"/>
    <property type="match status" value="1"/>
</dbReference>
<organism evidence="9 12">
    <name type="scientific">Methylobacterium indicum</name>
    <dbReference type="NCBI Taxonomy" id="1775910"/>
    <lineage>
        <taxon>Bacteria</taxon>
        <taxon>Pseudomonadati</taxon>
        <taxon>Pseudomonadota</taxon>
        <taxon>Alphaproteobacteria</taxon>
        <taxon>Hyphomicrobiales</taxon>
        <taxon>Methylobacteriaceae</taxon>
        <taxon>Methylobacterium</taxon>
    </lineage>
</organism>
<dbReference type="Proteomes" id="UP000663508">
    <property type="component" value="Chromosome"/>
</dbReference>
<dbReference type="GO" id="GO:0015976">
    <property type="term" value="P:carbon utilization"/>
    <property type="evidence" value="ECO:0007669"/>
    <property type="project" value="InterPro"/>
</dbReference>
<gene>
    <name evidence="9" type="primary">cynT_1</name>
    <name evidence="9" type="ORF">mvi_13640</name>
    <name evidence="10" type="ORF">QR79_30640</name>
</gene>
<feature type="binding site" evidence="7">
    <location>
        <position position="41"/>
    </location>
    <ligand>
        <name>Zn(2+)</name>
        <dbReference type="ChEBI" id="CHEBI:29105"/>
    </ligand>
</feature>
<dbReference type="InterPro" id="IPR036874">
    <property type="entry name" value="Carbonic_anhydrase_sf"/>
</dbReference>
<dbReference type="PANTHER" id="PTHR11002:SF76">
    <property type="entry name" value="CARBONIC ANHYDRASE"/>
    <property type="match status" value="1"/>
</dbReference>
<dbReference type="SUPFAM" id="SSF53056">
    <property type="entry name" value="beta-carbonic anhydrase, cab"/>
    <property type="match status" value="1"/>
</dbReference>
<protein>
    <recommendedName>
        <fullName evidence="2 8">Carbonic anhydrase</fullName>
        <ecNumber evidence="2 8">4.2.1.1</ecNumber>
    </recommendedName>
    <alternativeName>
        <fullName evidence="8">Carbonate dehydratase</fullName>
    </alternativeName>
</protein>
<evidence type="ECO:0000313" key="9">
    <source>
        <dbReference type="EMBL" id="BCM82903.1"/>
    </source>
</evidence>
<evidence type="ECO:0000313" key="10">
    <source>
        <dbReference type="EMBL" id="KMO10890.1"/>
    </source>
</evidence>
<dbReference type="Gene3D" id="3.40.1050.10">
    <property type="entry name" value="Carbonic anhydrase"/>
    <property type="match status" value="1"/>
</dbReference>
<proteinExistence type="inferred from homology"/>
<dbReference type="PROSITE" id="PS00704">
    <property type="entry name" value="PROK_CO2_ANHYDRASE_1"/>
    <property type="match status" value="1"/>
</dbReference>
<feature type="binding site" evidence="7">
    <location>
        <position position="103"/>
    </location>
    <ligand>
        <name>Zn(2+)</name>
        <dbReference type="ChEBI" id="CHEBI:29105"/>
    </ligand>
</feature>
<evidence type="ECO:0000256" key="4">
    <source>
        <dbReference type="ARBA" id="ARBA00022833"/>
    </source>
</evidence>
<dbReference type="InterPro" id="IPR045066">
    <property type="entry name" value="Beta_CA_cladeB"/>
</dbReference>
<dbReference type="Pfam" id="PF00484">
    <property type="entry name" value="Pro_CA"/>
    <property type="match status" value="1"/>
</dbReference>
<sequence>MDSSIIQGISTFRGSVFPGQRQMYQRLVRDGQQPKALIIACADSRVSPEHITQAGPGELFVCRNAGNIVPPFSQMNGGVSSAIEYAVVALGVRDIVVCGHSDCGAMKGLMQPGALDAMPNVAAWLRHSHAADRIVCEAYPDDIGPTERLRALALENVVAQIAHLRTHPSVAAALAKGRLALHGWFFEIETGALLAYDGSRFVALADDGVLPVAHAPAPRRAAGDGARPVPVAAA</sequence>
<evidence type="ECO:0000256" key="7">
    <source>
        <dbReference type="PIRSR" id="PIRSR601765-1"/>
    </source>
</evidence>
<evidence type="ECO:0000313" key="11">
    <source>
        <dbReference type="Proteomes" id="UP000036471"/>
    </source>
</evidence>
<comment type="function">
    <text evidence="8">Reversible hydration of carbon dioxide.</text>
</comment>
<dbReference type="EC" id="4.2.1.1" evidence="2 8"/>
<dbReference type="GO" id="GO:0004089">
    <property type="term" value="F:carbonate dehydratase activity"/>
    <property type="evidence" value="ECO:0007669"/>
    <property type="project" value="UniProtKB-UniRule"/>
</dbReference>
<evidence type="ECO:0000256" key="5">
    <source>
        <dbReference type="ARBA" id="ARBA00023239"/>
    </source>
</evidence>
<dbReference type="InterPro" id="IPR015892">
    <property type="entry name" value="Carbonic_anhydrase_CS"/>
</dbReference>
<evidence type="ECO:0000313" key="12">
    <source>
        <dbReference type="Proteomes" id="UP000663508"/>
    </source>
</evidence>
<keyword evidence="4 7" id="KW-0862">Zinc</keyword>
<evidence type="ECO:0000256" key="8">
    <source>
        <dbReference type="RuleBase" id="RU003956"/>
    </source>
</evidence>
<dbReference type="RefSeq" id="WP_048431173.1">
    <property type="nucleotide sequence ID" value="NZ_AP024145.1"/>
</dbReference>
<dbReference type="EMBL" id="AP024145">
    <property type="protein sequence ID" value="BCM82903.1"/>
    <property type="molecule type" value="Genomic_DNA"/>
</dbReference>
<comment type="similarity">
    <text evidence="1 8">Belongs to the beta-class carbonic anhydrase family.</text>
</comment>
<feature type="binding site" evidence="7">
    <location>
        <position position="100"/>
    </location>
    <ligand>
        <name>Zn(2+)</name>
        <dbReference type="ChEBI" id="CHEBI:29105"/>
    </ligand>
</feature>
<evidence type="ECO:0000256" key="3">
    <source>
        <dbReference type="ARBA" id="ARBA00022723"/>
    </source>
</evidence>
<dbReference type="PROSITE" id="PS00705">
    <property type="entry name" value="PROK_CO2_ANHYDRASE_2"/>
    <property type="match status" value="1"/>
</dbReference>
<dbReference type="EMBL" id="JTHG01000433">
    <property type="protein sequence ID" value="KMO10890.1"/>
    <property type="molecule type" value="Genomic_DNA"/>
</dbReference>
<feature type="binding site" evidence="7">
    <location>
        <position position="43"/>
    </location>
    <ligand>
        <name>Zn(2+)</name>
        <dbReference type="ChEBI" id="CHEBI:29105"/>
    </ligand>
</feature>
<keyword evidence="5 8" id="KW-0456">Lyase</keyword>